<proteinExistence type="inferred from homology"/>
<evidence type="ECO:0000259" key="5">
    <source>
        <dbReference type="SMART" id="SM00835"/>
    </source>
</evidence>
<dbReference type="InterPro" id="IPR014710">
    <property type="entry name" value="RmlC-like_jellyroll"/>
</dbReference>
<dbReference type="InterPro" id="IPR050253">
    <property type="entry name" value="Seed_Storage-Functional"/>
</dbReference>
<dbReference type="InterPro" id="IPR006045">
    <property type="entry name" value="Cupin_1"/>
</dbReference>
<dbReference type="Gramene" id="AUR62021657-RA">
    <property type="protein sequence ID" value="AUR62021657-RA:cds"/>
    <property type="gene ID" value="AUR62021657"/>
</dbReference>
<dbReference type="PANTHER" id="PTHR31189">
    <property type="entry name" value="OS03G0336100 PROTEIN-RELATED"/>
    <property type="match status" value="1"/>
</dbReference>
<evidence type="ECO:0000256" key="2">
    <source>
        <dbReference type="ARBA" id="ARBA00022761"/>
    </source>
</evidence>
<evidence type="ECO:0000256" key="1">
    <source>
        <dbReference type="ARBA" id="ARBA00007178"/>
    </source>
</evidence>
<dbReference type="AlphaFoldDB" id="A0A803M125"/>
<dbReference type="SUPFAM" id="SSF51182">
    <property type="entry name" value="RmlC-like cupins"/>
    <property type="match status" value="2"/>
</dbReference>
<dbReference type="OMA" id="VKDSHAM"/>
<accession>A0A803M125</accession>
<dbReference type="PRINTS" id="PR00439">
    <property type="entry name" value="11SGLOBULIN"/>
</dbReference>
<protein>
    <recommendedName>
        <fullName evidence="5">Cupin type-1 domain-containing protein</fullName>
    </recommendedName>
</protein>
<name>A0A803M125_CHEQI</name>
<dbReference type="Pfam" id="PF00190">
    <property type="entry name" value="Cupin_1"/>
    <property type="match status" value="2"/>
</dbReference>
<dbReference type="InterPro" id="IPR011051">
    <property type="entry name" value="RmlC_Cupin_sf"/>
</dbReference>
<dbReference type="GO" id="GO:0045735">
    <property type="term" value="F:nutrient reservoir activity"/>
    <property type="evidence" value="ECO:0007669"/>
    <property type="project" value="UniProtKB-KW"/>
</dbReference>
<evidence type="ECO:0000313" key="6">
    <source>
        <dbReference type="EnsemblPlants" id="AUR62021657-RA:cds"/>
    </source>
</evidence>
<dbReference type="InterPro" id="IPR006044">
    <property type="entry name" value="11S_seedstore_pln"/>
</dbReference>
<evidence type="ECO:0000256" key="3">
    <source>
        <dbReference type="ARBA" id="ARBA00023129"/>
    </source>
</evidence>
<keyword evidence="3" id="KW-0708">Seed storage protein</keyword>
<organism evidence="6 7">
    <name type="scientific">Chenopodium quinoa</name>
    <name type="common">Quinoa</name>
    <dbReference type="NCBI Taxonomy" id="63459"/>
    <lineage>
        <taxon>Eukaryota</taxon>
        <taxon>Viridiplantae</taxon>
        <taxon>Streptophyta</taxon>
        <taxon>Embryophyta</taxon>
        <taxon>Tracheophyta</taxon>
        <taxon>Spermatophyta</taxon>
        <taxon>Magnoliopsida</taxon>
        <taxon>eudicotyledons</taxon>
        <taxon>Gunneridae</taxon>
        <taxon>Pentapetalae</taxon>
        <taxon>Caryophyllales</taxon>
        <taxon>Chenopodiaceae</taxon>
        <taxon>Chenopodioideae</taxon>
        <taxon>Atripliceae</taxon>
        <taxon>Chenopodium</taxon>
    </lineage>
</organism>
<comment type="similarity">
    <text evidence="1">Belongs to the 11S seed storage protein (globulins) family.</text>
</comment>
<dbReference type="EnsemblPlants" id="AUR62021657-RA">
    <property type="protein sequence ID" value="AUR62021657-RA:cds"/>
    <property type="gene ID" value="AUR62021657"/>
</dbReference>
<feature type="domain" description="Cupin type-1" evidence="5">
    <location>
        <begin position="116"/>
        <end position="266"/>
    </location>
</feature>
<keyword evidence="4" id="KW-1015">Disulfide bond</keyword>
<dbReference type="Gene3D" id="2.60.120.10">
    <property type="entry name" value="Jelly Rolls"/>
    <property type="match status" value="2"/>
</dbReference>
<sequence length="282" mass="30707">MYPESKEEKVVKLEKGDTIVVPSGVVSWWFNAGNDELKIIYLGETHNAINPGNFTYGSLAGAIGILKGFSNKTIANAYGISNEQANELVNTQKEALILKLEQGLTMPKPSNYDLTKEFDEGIPHFQVKKGGSIRFLTSEKQSTLEGIKLCGKLLKLDPNAMFGPIYYAQDSGVELSYVTKGSGWVQIVGLNGQIALDTKLEAGQLFAVPKFYVVAVGAGEEGIECFSIVTTSKPILAQIAGNMSFWKTMSPQVLQASLNVSPKFCELVMDKIENTTIIMPPN</sequence>
<reference evidence="6" key="2">
    <citation type="submission" date="2021-03" db="UniProtKB">
        <authorList>
            <consortium name="EnsemblPlants"/>
        </authorList>
    </citation>
    <scope>IDENTIFICATION</scope>
</reference>
<dbReference type="SMART" id="SM00835">
    <property type="entry name" value="Cupin_1"/>
    <property type="match status" value="1"/>
</dbReference>
<dbReference type="CDD" id="cd02243">
    <property type="entry name" value="cupin_11S_legumin_C"/>
    <property type="match status" value="1"/>
</dbReference>
<evidence type="ECO:0000313" key="7">
    <source>
        <dbReference type="Proteomes" id="UP000596660"/>
    </source>
</evidence>
<reference evidence="6" key="1">
    <citation type="journal article" date="2017" name="Nature">
        <title>The genome of Chenopodium quinoa.</title>
        <authorList>
            <person name="Jarvis D.E."/>
            <person name="Ho Y.S."/>
            <person name="Lightfoot D.J."/>
            <person name="Schmoeckel S.M."/>
            <person name="Li B."/>
            <person name="Borm T.J.A."/>
            <person name="Ohyanagi H."/>
            <person name="Mineta K."/>
            <person name="Michell C.T."/>
            <person name="Saber N."/>
            <person name="Kharbatia N.M."/>
            <person name="Rupper R.R."/>
            <person name="Sharp A.R."/>
            <person name="Dally N."/>
            <person name="Boughton B.A."/>
            <person name="Woo Y.H."/>
            <person name="Gao G."/>
            <person name="Schijlen E.G.W.M."/>
            <person name="Guo X."/>
            <person name="Momin A.A."/>
            <person name="Negrao S."/>
            <person name="Al-Babili S."/>
            <person name="Gehring C."/>
            <person name="Roessner U."/>
            <person name="Jung C."/>
            <person name="Murphy K."/>
            <person name="Arold S.T."/>
            <person name="Gojobori T."/>
            <person name="van der Linden C.G."/>
            <person name="van Loo E.N."/>
            <person name="Jellen E.N."/>
            <person name="Maughan P.J."/>
            <person name="Tester M."/>
        </authorList>
    </citation>
    <scope>NUCLEOTIDE SEQUENCE [LARGE SCALE GENOMIC DNA]</scope>
    <source>
        <strain evidence="6">cv. PI 614886</strain>
    </source>
</reference>
<keyword evidence="2" id="KW-0758">Storage protein</keyword>
<keyword evidence="7" id="KW-1185">Reference proteome</keyword>
<evidence type="ECO:0000256" key="4">
    <source>
        <dbReference type="ARBA" id="ARBA00023157"/>
    </source>
</evidence>
<dbReference type="Proteomes" id="UP000596660">
    <property type="component" value="Unplaced"/>
</dbReference>
<dbReference type="PANTHER" id="PTHR31189:SF45">
    <property type="entry name" value="OS09G0552500 PROTEIN"/>
    <property type="match status" value="1"/>
</dbReference>